<protein>
    <submittedName>
        <fullName evidence="1">Uncharacterized protein</fullName>
    </submittedName>
</protein>
<name>A0AAV5WAH5_9BILA</name>
<feature type="non-terminal residue" evidence="1">
    <location>
        <position position="1"/>
    </location>
</feature>
<keyword evidence="2" id="KW-1185">Reference proteome</keyword>
<dbReference type="EMBL" id="BTSY01000005">
    <property type="protein sequence ID" value="GMT27405.1"/>
    <property type="molecule type" value="Genomic_DNA"/>
</dbReference>
<organism evidence="1 2">
    <name type="scientific">Pristionchus fissidentatus</name>
    <dbReference type="NCBI Taxonomy" id="1538716"/>
    <lineage>
        <taxon>Eukaryota</taxon>
        <taxon>Metazoa</taxon>
        <taxon>Ecdysozoa</taxon>
        <taxon>Nematoda</taxon>
        <taxon>Chromadorea</taxon>
        <taxon>Rhabditida</taxon>
        <taxon>Rhabditina</taxon>
        <taxon>Diplogasteromorpha</taxon>
        <taxon>Diplogasteroidea</taxon>
        <taxon>Neodiplogasteridae</taxon>
        <taxon>Pristionchus</taxon>
    </lineage>
</organism>
<dbReference type="AlphaFoldDB" id="A0AAV5WAH5"/>
<comment type="caution">
    <text evidence="1">The sequence shown here is derived from an EMBL/GenBank/DDBJ whole genome shotgun (WGS) entry which is preliminary data.</text>
</comment>
<reference evidence="1" key="1">
    <citation type="submission" date="2023-10" db="EMBL/GenBank/DDBJ databases">
        <title>Genome assembly of Pristionchus species.</title>
        <authorList>
            <person name="Yoshida K."/>
            <person name="Sommer R.J."/>
        </authorList>
    </citation>
    <scope>NUCLEOTIDE SEQUENCE</scope>
    <source>
        <strain evidence="1">RS5133</strain>
    </source>
</reference>
<gene>
    <name evidence="1" type="ORF">PFISCL1PPCAC_18702</name>
</gene>
<accession>A0AAV5WAH5</accession>
<proteinExistence type="predicted"/>
<evidence type="ECO:0000313" key="2">
    <source>
        <dbReference type="Proteomes" id="UP001432322"/>
    </source>
</evidence>
<sequence>PFGFLHLDNAALSVEQNLARDPVCPLRPSLQGDTVTLGAQDSADLREIAVLLHFVLERCRLHEERKGILECSIDALSIVAGEELWIFRLRFVHVLPHLEMRGNPRFLKRRK</sequence>
<dbReference type="Proteomes" id="UP001432322">
    <property type="component" value="Unassembled WGS sequence"/>
</dbReference>
<evidence type="ECO:0000313" key="1">
    <source>
        <dbReference type="EMBL" id="GMT27405.1"/>
    </source>
</evidence>